<proteinExistence type="predicted"/>
<accession>A0A0F9DLM5</accession>
<protein>
    <submittedName>
        <fullName evidence="2">Uncharacterized protein</fullName>
    </submittedName>
</protein>
<feature type="region of interest" description="Disordered" evidence="1">
    <location>
        <begin position="28"/>
        <end position="47"/>
    </location>
</feature>
<dbReference type="AlphaFoldDB" id="A0A0F9DLM5"/>
<evidence type="ECO:0000313" key="2">
    <source>
        <dbReference type="EMBL" id="KKL18586.1"/>
    </source>
</evidence>
<comment type="caution">
    <text evidence="2">The sequence shown here is derived from an EMBL/GenBank/DDBJ whole genome shotgun (WGS) entry which is preliminary data.</text>
</comment>
<organism evidence="2">
    <name type="scientific">marine sediment metagenome</name>
    <dbReference type="NCBI Taxonomy" id="412755"/>
    <lineage>
        <taxon>unclassified sequences</taxon>
        <taxon>metagenomes</taxon>
        <taxon>ecological metagenomes</taxon>
    </lineage>
</organism>
<gene>
    <name evidence="2" type="ORF">LCGC14_2474050</name>
</gene>
<reference evidence="2" key="1">
    <citation type="journal article" date="2015" name="Nature">
        <title>Complex archaea that bridge the gap between prokaryotes and eukaryotes.</title>
        <authorList>
            <person name="Spang A."/>
            <person name="Saw J.H."/>
            <person name="Jorgensen S.L."/>
            <person name="Zaremba-Niedzwiedzka K."/>
            <person name="Martijn J."/>
            <person name="Lind A.E."/>
            <person name="van Eijk R."/>
            <person name="Schleper C."/>
            <person name="Guy L."/>
            <person name="Ettema T.J."/>
        </authorList>
    </citation>
    <scope>NUCLEOTIDE SEQUENCE</scope>
</reference>
<dbReference type="EMBL" id="LAZR01038811">
    <property type="protein sequence ID" value="KKL18586.1"/>
    <property type="molecule type" value="Genomic_DNA"/>
</dbReference>
<sequence>MQDLQGLAMMESGQETVAMLADLLMVRDYPQQADRPPPPTPPPSRQPLVVELPGQAKVYDIVTQIYMIIEEIVRAVSVTLRSL</sequence>
<feature type="compositionally biased region" description="Pro residues" evidence="1">
    <location>
        <begin position="35"/>
        <end position="45"/>
    </location>
</feature>
<name>A0A0F9DLM5_9ZZZZ</name>
<evidence type="ECO:0000256" key="1">
    <source>
        <dbReference type="SAM" id="MobiDB-lite"/>
    </source>
</evidence>